<dbReference type="InterPro" id="IPR051100">
    <property type="entry name" value="DnaJ_subfamily_B/C"/>
</dbReference>
<protein>
    <recommendedName>
        <fullName evidence="7">J domain-containing protein</fullName>
    </recommendedName>
</protein>
<dbReference type="AlphaFoldDB" id="U5EXV9"/>
<evidence type="ECO:0000256" key="1">
    <source>
        <dbReference type="ARBA" id="ARBA00004167"/>
    </source>
</evidence>
<dbReference type="EMBL" id="GANO01000722">
    <property type="protein sequence ID" value="JAB59149.1"/>
    <property type="molecule type" value="mRNA"/>
</dbReference>
<dbReference type="Gene3D" id="1.10.287.110">
    <property type="entry name" value="DnaJ domain"/>
    <property type="match status" value="1"/>
</dbReference>
<dbReference type="GO" id="GO:0071218">
    <property type="term" value="P:cellular response to misfolded protein"/>
    <property type="evidence" value="ECO:0007669"/>
    <property type="project" value="TreeGrafter"/>
</dbReference>
<dbReference type="CDD" id="cd06257">
    <property type="entry name" value="DnaJ"/>
    <property type="match status" value="1"/>
</dbReference>
<comment type="subcellular location">
    <subcellularLocation>
        <location evidence="1">Membrane</location>
        <topology evidence="1">Single-pass membrane protein</topology>
    </subcellularLocation>
</comment>
<keyword evidence="2 6" id="KW-0812">Transmembrane</keyword>
<dbReference type="InterPro" id="IPR015399">
    <property type="entry name" value="DUF1977_DnaJ-like"/>
</dbReference>
<evidence type="ECO:0000259" key="7">
    <source>
        <dbReference type="PROSITE" id="PS50076"/>
    </source>
</evidence>
<dbReference type="GO" id="GO:0030544">
    <property type="term" value="F:Hsp70 protein binding"/>
    <property type="evidence" value="ECO:0007669"/>
    <property type="project" value="TreeGrafter"/>
</dbReference>
<evidence type="ECO:0000256" key="4">
    <source>
        <dbReference type="ARBA" id="ARBA00023136"/>
    </source>
</evidence>
<dbReference type="SMART" id="SM00271">
    <property type="entry name" value="DnaJ"/>
    <property type="match status" value="1"/>
</dbReference>
<proteinExistence type="evidence at transcript level"/>
<evidence type="ECO:0000313" key="8">
    <source>
        <dbReference type="EMBL" id="JAB59149.1"/>
    </source>
</evidence>
<dbReference type="PANTHER" id="PTHR43908">
    <property type="entry name" value="AT29763P-RELATED"/>
    <property type="match status" value="1"/>
</dbReference>
<evidence type="ECO:0000256" key="2">
    <source>
        <dbReference type="ARBA" id="ARBA00022692"/>
    </source>
</evidence>
<feature type="region of interest" description="Disordered" evidence="5">
    <location>
        <begin position="55"/>
        <end position="84"/>
    </location>
</feature>
<keyword evidence="3 6" id="KW-1133">Transmembrane helix</keyword>
<keyword evidence="4 6" id="KW-0472">Membrane</keyword>
<name>U5EXV9_9DIPT</name>
<dbReference type="PROSITE" id="PS50076">
    <property type="entry name" value="DNAJ_2"/>
    <property type="match status" value="1"/>
</dbReference>
<organism evidence="8">
    <name type="scientific">Corethrella appendiculata</name>
    <dbReference type="NCBI Taxonomy" id="1370023"/>
    <lineage>
        <taxon>Eukaryota</taxon>
        <taxon>Metazoa</taxon>
        <taxon>Ecdysozoa</taxon>
        <taxon>Arthropoda</taxon>
        <taxon>Hexapoda</taxon>
        <taxon>Insecta</taxon>
        <taxon>Pterygota</taxon>
        <taxon>Neoptera</taxon>
        <taxon>Endopterygota</taxon>
        <taxon>Diptera</taxon>
        <taxon>Nematocera</taxon>
        <taxon>Culicoidea</taxon>
        <taxon>Chaoboridae</taxon>
        <taxon>Corethrella</taxon>
    </lineage>
</organism>
<dbReference type="Pfam" id="PF09320">
    <property type="entry name" value="DUF1977"/>
    <property type="match status" value="1"/>
</dbReference>
<evidence type="ECO:0000256" key="6">
    <source>
        <dbReference type="SAM" id="Phobius"/>
    </source>
</evidence>
<accession>U5EXV9</accession>
<dbReference type="InterPro" id="IPR036869">
    <property type="entry name" value="J_dom_sf"/>
</dbReference>
<feature type="domain" description="J" evidence="7">
    <location>
        <begin position="103"/>
        <end position="167"/>
    </location>
</feature>
<dbReference type="GO" id="GO:0005789">
    <property type="term" value="C:endoplasmic reticulum membrane"/>
    <property type="evidence" value="ECO:0007669"/>
    <property type="project" value="TreeGrafter"/>
</dbReference>
<dbReference type="FunFam" id="1.10.287.110:FF:000070">
    <property type="entry name" value="Endoplasmic reticulum protein, putative"/>
    <property type="match status" value="1"/>
</dbReference>
<dbReference type="SUPFAM" id="SSF46565">
    <property type="entry name" value="Chaperone J-domain"/>
    <property type="match status" value="1"/>
</dbReference>
<dbReference type="PANTHER" id="PTHR43908:SF3">
    <property type="entry name" value="AT29763P-RELATED"/>
    <property type="match status" value="1"/>
</dbReference>
<feature type="transmembrane region" description="Helical" evidence="6">
    <location>
        <begin position="244"/>
        <end position="263"/>
    </location>
</feature>
<dbReference type="InterPro" id="IPR001623">
    <property type="entry name" value="DnaJ_domain"/>
</dbReference>
<evidence type="ECO:0000256" key="3">
    <source>
        <dbReference type="ARBA" id="ARBA00022989"/>
    </source>
</evidence>
<dbReference type="Pfam" id="PF00226">
    <property type="entry name" value="DnaJ"/>
    <property type="match status" value="1"/>
</dbReference>
<evidence type="ECO:0000256" key="5">
    <source>
        <dbReference type="SAM" id="MobiDB-lite"/>
    </source>
</evidence>
<sequence>MDSNKDESEKCINIAIQAMKCGNKDKAEKFLLKAERLFPSNKAKELLNTLSSFTFDDGQNQRESAPRKRNVNKENHKPDESKLNVDYTPEQAEIVKKIQKCKDYYEVLGVTKESSDSEIKKSYKKLALLLHPDKNRAPGAVEAFKAVGNAVAVLTDPQKRKAYDLYGSEQITSNYRSKSSSHNASSYEYAYSRGFESDVTAEELFNIFFGGGFTNHRHTERHRPRFSNFEYQQHNSNQNGQPSLAFILILLFTVVSVLSTFFTSDPLYSLQPSSKYSVERKTLTYKIPYYVQKNFDNEYQGSIGRLENSVEEEFIATMKRACHNEKNYREAMMARAKSFGSKSQYAQAQQLKTTSCDVLYRLGVGRVTYRD</sequence>
<feature type="compositionally biased region" description="Basic and acidic residues" evidence="5">
    <location>
        <begin position="71"/>
        <end position="83"/>
    </location>
</feature>
<reference evidence="8" key="1">
    <citation type="journal article" date="2014" name="Insect Biochem. Mol. Biol.">
        <title>An insight into the sialome of the frog biting fly, Corethrella appendiculata.</title>
        <authorList>
            <person name="Ribeiro J.M.C."/>
            <person name="Chagas A.C."/>
            <person name="Pham V.M."/>
            <person name="Lounibos L.P."/>
            <person name="Calvo E."/>
        </authorList>
    </citation>
    <scope>NUCLEOTIDE SEQUENCE</scope>
    <source>
        <tissue evidence="8">Salivary glands</tissue>
    </source>
</reference>
<dbReference type="PRINTS" id="PR00625">
    <property type="entry name" value="JDOMAIN"/>
</dbReference>